<comment type="similarity">
    <text evidence="1">Belongs to the peptidase S28 family.</text>
</comment>
<evidence type="ECO:0000313" key="9">
    <source>
        <dbReference type="Proteomes" id="UP000332933"/>
    </source>
</evidence>
<dbReference type="Gene3D" id="1.20.120.980">
    <property type="entry name" value="Serine carboxypeptidase S28, SKS domain"/>
    <property type="match status" value="1"/>
</dbReference>
<dbReference type="OrthoDB" id="1735038at2759"/>
<dbReference type="EMBL" id="CAADRA010006079">
    <property type="protein sequence ID" value="VFT93978.1"/>
    <property type="molecule type" value="Genomic_DNA"/>
</dbReference>
<dbReference type="Pfam" id="PF05577">
    <property type="entry name" value="Peptidase_S28"/>
    <property type="match status" value="1"/>
</dbReference>
<reference evidence="8 9" key="1">
    <citation type="submission" date="2019-03" db="EMBL/GenBank/DDBJ databases">
        <authorList>
            <person name="Gaulin E."/>
            <person name="Dumas B."/>
        </authorList>
    </citation>
    <scope>NUCLEOTIDE SEQUENCE [LARGE SCALE GENOMIC DNA]</scope>
    <source>
        <strain evidence="8">CBS 568.67</strain>
    </source>
</reference>
<accession>A0A485L8Y3</accession>
<dbReference type="SUPFAM" id="SSF53474">
    <property type="entry name" value="alpha/beta-Hydrolases"/>
    <property type="match status" value="1"/>
</dbReference>
<dbReference type="Proteomes" id="UP000332933">
    <property type="component" value="Unassembled WGS sequence"/>
</dbReference>
<evidence type="ECO:0000256" key="6">
    <source>
        <dbReference type="SAM" id="SignalP"/>
    </source>
</evidence>
<dbReference type="InterPro" id="IPR008758">
    <property type="entry name" value="Peptidase_S28"/>
</dbReference>
<sequence>MLSFFAFALVSLASVGALTNAVTHTDVVAGILHDSASHPVPDNWVTQPLDHTNASNPYTWKQRYHYNNAWVRRADAPVYVFLNGEGPAAASTPTSPALFLNELAAKHGAWVVSVEHRFYGESQPTGDFSTASLAYLTIHQALADLATLQDHFIATQHNMTKANKWVLFGGSYAGLVAGFAKSKYPTRFAGAVASSAPVWTKVDFFEYADVVADAIQTIGGDACTHTVAEGIQDLHALLASNVPADAATLANLFNLCSPVTNDKDCALVEATVFTTFQNLVQFNNLAVGADTVASMCAAFVAQTTWTPLEKVAAFTRRRQHPCTSSSLDMHYLPLLANTTVSTTSAIRQWTYQLCAELGFAQTTAGATSYWHALSYYTLDVTAHVCAQVFGITDSVARTQSTQDTYGGLAIDVPNVVWINGNLDPWHALGFSNETTHMPVNPASRVVFVDGTSHCADVYSCTYKTVPQAVHDEIERSVLAFLGQ</sequence>
<evidence type="ECO:0000256" key="5">
    <source>
        <dbReference type="ARBA" id="ARBA00023180"/>
    </source>
</evidence>
<name>A0A485L8Y3_9STRA</name>
<reference evidence="7" key="2">
    <citation type="submission" date="2019-06" db="EMBL/GenBank/DDBJ databases">
        <title>Genomics analysis of Aphanomyces spp. identifies a new class of oomycete effector associated with host adaptation.</title>
        <authorList>
            <person name="Gaulin E."/>
        </authorList>
    </citation>
    <scope>NUCLEOTIDE SEQUENCE</scope>
    <source>
        <strain evidence="7">CBS 578.67</strain>
    </source>
</reference>
<feature type="chain" id="PRO_5036116371" evidence="6">
    <location>
        <begin position="18"/>
        <end position="483"/>
    </location>
</feature>
<dbReference type="Gene3D" id="3.40.50.1820">
    <property type="entry name" value="alpha/beta hydrolase"/>
    <property type="match status" value="1"/>
</dbReference>
<keyword evidence="4" id="KW-0378">Hydrolase</keyword>
<organism evidence="8 9">
    <name type="scientific">Aphanomyces stellatus</name>
    <dbReference type="NCBI Taxonomy" id="120398"/>
    <lineage>
        <taxon>Eukaryota</taxon>
        <taxon>Sar</taxon>
        <taxon>Stramenopiles</taxon>
        <taxon>Oomycota</taxon>
        <taxon>Saprolegniomycetes</taxon>
        <taxon>Saprolegniales</taxon>
        <taxon>Verrucalvaceae</taxon>
        <taxon>Aphanomyces</taxon>
    </lineage>
</organism>
<keyword evidence="3 6" id="KW-0732">Signal</keyword>
<dbReference type="PANTHER" id="PTHR11010:SF5">
    <property type="entry name" value="RE36938P-RELATED"/>
    <property type="match status" value="1"/>
</dbReference>
<evidence type="ECO:0000256" key="4">
    <source>
        <dbReference type="ARBA" id="ARBA00022801"/>
    </source>
</evidence>
<evidence type="ECO:0000313" key="7">
    <source>
        <dbReference type="EMBL" id="KAF0691592.1"/>
    </source>
</evidence>
<dbReference type="GO" id="GO:0006508">
    <property type="term" value="P:proteolysis"/>
    <property type="evidence" value="ECO:0007669"/>
    <property type="project" value="UniProtKB-KW"/>
</dbReference>
<evidence type="ECO:0000256" key="1">
    <source>
        <dbReference type="ARBA" id="ARBA00011079"/>
    </source>
</evidence>
<keyword evidence="2" id="KW-0645">Protease</keyword>
<evidence type="ECO:0000313" key="8">
    <source>
        <dbReference type="EMBL" id="VFT93978.1"/>
    </source>
</evidence>
<keyword evidence="9" id="KW-1185">Reference proteome</keyword>
<feature type="signal peptide" evidence="6">
    <location>
        <begin position="1"/>
        <end position="17"/>
    </location>
</feature>
<gene>
    <name evidence="8" type="primary">Aste57867_17221</name>
    <name evidence="7" type="ORF">As57867_017162</name>
    <name evidence="8" type="ORF">ASTE57867_17221</name>
</gene>
<dbReference type="GO" id="GO:0008239">
    <property type="term" value="F:dipeptidyl-peptidase activity"/>
    <property type="evidence" value="ECO:0007669"/>
    <property type="project" value="TreeGrafter"/>
</dbReference>
<dbReference type="PANTHER" id="PTHR11010">
    <property type="entry name" value="PROTEASE S28 PRO-X CARBOXYPEPTIDASE-RELATED"/>
    <property type="match status" value="1"/>
</dbReference>
<dbReference type="EMBL" id="VJMH01006058">
    <property type="protein sequence ID" value="KAF0691592.1"/>
    <property type="molecule type" value="Genomic_DNA"/>
</dbReference>
<evidence type="ECO:0000256" key="2">
    <source>
        <dbReference type="ARBA" id="ARBA00022670"/>
    </source>
</evidence>
<dbReference type="InterPro" id="IPR029058">
    <property type="entry name" value="AB_hydrolase_fold"/>
</dbReference>
<dbReference type="GO" id="GO:0070008">
    <property type="term" value="F:serine-type exopeptidase activity"/>
    <property type="evidence" value="ECO:0007669"/>
    <property type="project" value="InterPro"/>
</dbReference>
<dbReference type="InterPro" id="IPR042269">
    <property type="entry name" value="Ser_carbopepase_S28_SKS"/>
</dbReference>
<evidence type="ECO:0000256" key="3">
    <source>
        <dbReference type="ARBA" id="ARBA00022729"/>
    </source>
</evidence>
<keyword evidence="5" id="KW-0325">Glycoprotein</keyword>
<protein>
    <submittedName>
        <fullName evidence="8">Aste57867_17221 protein</fullName>
    </submittedName>
</protein>
<dbReference type="AlphaFoldDB" id="A0A485L8Y3"/>
<proteinExistence type="inferred from homology"/>